<protein>
    <recommendedName>
        <fullName evidence="7">Methyltransferase domain-containing protein</fullName>
    </recommendedName>
</protein>
<evidence type="ECO:0000313" key="5">
    <source>
        <dbReference type="EMBL" id="QEK38571.1"/>
    </source>
</evidence>
<keyword evidence="1" id="KW-0489">Methyltransferase</keyword>
<keyword evidence="4" id="KW-0694">RNA-binding</keyword>
<dbReference type="OrthoDB" id="9805585at2"/>
<proteinExistence type="predicted"/>
<dbReference type="Gene3D" id="3.40.50.150">
    <property type="entry name" value="Vaccinia Virus protein VP39"/>
    <property type="match status" value="1"/>
</dbReference>
<dbReference type="SUPFAM" id="SSF53335">
    <property type="entry name" value="S-adenosyl-L-methionine-dependent methyltransferases"/>
    <property type="match status" value="1"/>
</dbReference>
<dbReference type="PROSITE" id="PS01131">
    <property type="entry name" value="RRNA_A_DIMETH"/>
    <property type="match status" value="1"/>
</dbReference>
<keyword evidence="2" id="KW-0808">Transferase</keyword>
<dbReference type="GO" id="GO:0003723">
    <property type="term" value="F:RNA binding"/>
    <property type="evidence" value="ECO:0007669"/>
    <property type="project" value="UniProtKB-KW"/>
</dbReference>
<dbReference type="Proteomes" id="UP000325004">
    <property type="component" value="Chromosome"/>
</dbReference>
<evidence type="ECO:0000256" key="3">
    <source>
        <dbReference type="ARBA" id="ARBA00022691"/>
    </source>
</evidence>
<dbReference type="InterPro" id="IPR020596">
    <property type="entry name" value="rRNA_Ade_Mease_Trfase_CS"/>
</dbReference>
<evidence type="ECO:0008006" key="7">
    <source>
        <dbReference type="Google" id="ProtNLM"/>
    </source>
</evidence>
<dbReference type="Pfam" id="PF00398">
    <property type="entry name" value="RrnaAD"/>
    <property type="match status" value="1"/>
</dbReference>
<evidence type="ECO:0000256" key="1">
    <source>
        <dbReference type="ARBA" id="ARBA00022603"/>
    </source>
</evidence>
<evidence type="ECO:0000256" key="4">
    <source>
        <dbReference type="ARBA" id="ARBA00022884"/>
    </source>
</evidence>
<dbReference type="AlphaFoldDB" id="A0A5C0UFW5"/>
<dbReference type="GO" id="GO:0000179">
    <property type="term" value="F:rRNA (adenine-N6,N6-)-dimethyltransferase activity"/>
    <property type="evidence" value="ECO:0007669"/>
    <property type="project" value="InterPro"/>
</dbReference>
<dbReference type="RefSeq" id="WP_148971692.1">
    <property type="nucleotide sequence ID" value="NZ_CP043316.1"/>
</dbReference>
<gene>
    <name evidence="5" type="ORF">FZC34_01440</name>
</gene>
<accession>A0A5C0UFW5</accession>
<evidence type="ECO:0000313" key="6">
    <source>
        <dbReference type="Proteomes" id="UP000325004"/>
    </source>
</evidence>
<name>A0A5C0UFW5_9PROT</name>
<keyword evidence="6" id="KW-1185">Reference proteome</keyword>
<organism evidence="5 6">
    <name type="scientific">Candidatus Cytomitobacter primus</name>
    <dbReference type="NCBI Taxonomy" id="2066024"/>
    <lineage>
        <taxon>Bacteria</taxon>
        <taxon>Pseudomonadati</taxon>
        <taxon>Pseudomonadota</taxon>
        <taxon>Alphaproteobacteria</taxon>
        <taxon>Holosporales</taxon>
        <taxon>Holosporaceae</taxon>
        <taxon>Candidatus Cytomitobacter</taxon>
    </lineage>
</organism>
<keyword evidence="3" id="KW-0949">S-adenosyl-L-methionine</keyword>
<dbReference type="InterPro" id="IPR029063">
    <property type="entry name" value="SAM-dependent_MTases_sf"/>
</dbReference>
<dbReference type="KEGG" id="cpri:FZC34_01440"/>
<dbReference type="InterPro" id="IPR001737">
    <property type="entry name" value="KsgA/Erm"/>
</dbReference>
<reference evidence="5 6" key="1">
    <citation type="submission" date="2019-08" db="EMBL/GenBank/DDBJ databases">
        <title>Highly reduced genomes of protist endosymbionts show evolutionary convergence.</title>
        <authorList>
            <person name="George E."/>
            <person name="Husnik F."/>
            <person name="Tashyreva D."/>
            <person name="Prokopchuk G."/>
            <person name="Horak A."/>
            <person name="Kwong W.K."/>
            <person name="Lukes J."/>
            <person name="Keeling P.J."/>
        </authorList>
    </citation>
    <scope>NUCLEOTIDE SEQUENCE [LARGE SCALE GENOMIC DNA]</scope>
    <source>
        <strain evidence="5">1604LC</strain>
    </source>
</reference>
<dbReference type="CDD" id="cd02440">
    <property type="entry name" value="AdoMet_MTases"/>
    <property type="match status" value="1"/>
</dbReference>
<evidence type="ECO:0000256" key="2">
    <source>
        <dbReference type="ARBA" id="ARBA00022679"/>
    </source>
</evidence>
<dbReference type="EMBL" id="CP043316">
    <property type="protein sequence ID" value="QEK38571.1"/>
    <property type="molecule type" value="Genomic_DNA"/>
</dbReference>
<sequence>MSKRIFLKKWFANPFRMGSIIPSTSSVGKCFAKNINLNKDGFIIEVGSGTGTVTESLIKHGVPEEKIICFEIDNEFCSVLAKKFPKAKVLNRDILHIDDILVELGIDTINSFVSTLPLISLGAEKSTQIMKLFARFVDSGVDYLQMSYSPFFKKKSKKYGLNANKCGYILNNFPPAYLYLCNNT</sequence>